<evidence type="ECO:0000313" key="2">
    <source>
        <dbReference type="Proteomes" id="UP000308600"/>
    </source>
</evidence>
<organism evidence="1 2">
    <name type="scientific">Pluteus cervinus</name>
    <dbReference type="NCBI Taxonomy" id="181527"/>
    <lineage>
        <taxon>Eukaryota</taxon>
        <taxon>Fungi</taxon>
        <taxon>Dikarya</taxon>
        <taxon>Basidiomycota</taxon>
        <taxon>Agaricomycotina</taxon>
        <taxon>Agaricomycetes</taxon>
        <taxon>Agaricomycetidae</taxon>
        <taxon>Agaricales</taxon>
        <taxon>Pluteineae</taxon>
        <taxon>Pluteaceae</taxon>
        <taxon>Pluteus</taxon>
    </lineage>
</organism>
<name>A0ACD3BGE7_9AGAR</name>
<evidence type="ECO:0000313" key="1">
    <source>
        <dbReference type="EMBL" id="TFK76726.1"/>
    </source>
</evidence>
<dbReference type="Proteomes" id="UP000308600">
    <property type="component" value="Unassembled WGS sequence"/>
</dbReference>
<proteinExistence type="predicted"/>
<protein>
    <submittedName>
        <fullName evidence="1">Uncharacterized protein</fullName>
    </submittedName>
</protein>
<keyword evidence="2" id="KW-1185">Reference proteome</keyword>
<accession>A0ACD3BGE7</accession>
<reference evidence="1 2" key="1">
    <citation type="journal article" date="2019" name="Nat. Ecol. Evol.">
        <title>Megaphylogeny resolves global patterns of mushroom evolution.</title>
        <authorList>
            <person name="Varga T."/>
            <person name="Krizsan K."/>
            <person name="Foldi C."/>
            <person name="Dima B."/>
            <person name="Sanchez-Garcia M."/>
            <person name="Sanchez-Ramirez S."/>
            <person name="Szollosi G.J."/>
            <person name="Szarkandi J.G."/>
            <person name="Papp V."/>
            <person name="Albert L."/>
            <person name="Andreopoulos W."/>
            <person name="Angelini C."/>
            <person name="Antonin V."/>
            <person name="Barry K.W."/>
            <person name="Bougher N.L."/>
            <person name="Buchanan P."/>
            <person name="Buyck B."/>
            <person name="Bense V."/>
            <person name="Catcheside P."/>
            <person name="Chovatia M."/>
            <person name="Cooper J."/>
            <person name="Damon W."/>
            <person name="Desjardin D."/>
            <person name="Finy P."/>
            <person name="Geml J."/>
            <person name="Haridas S."/>
            <person name="Hughes K."/>
            <person name="Justo A."/>
            <person name="Karasinski D."/>
            <person name="Kautmanova I."/>
            <person name="Kiss B."/>
            <person name="Kocsube S."/>
            <person name="Kotiranta H."/>
            <person name="LaButti K.M."/>
            <person name="Lechner B.E."/>
            <person name="Liimatainen K."/>
            <person name="Lipzen A."/>
            <person name="Lukacs Z."/>
            <person name="Mihaltcheva S."/>
            <person name="Morgado L.N."/>
            <person name="Niskanen T."/>
            <person name="Noordeloos M.E."/>
            <person name="Ohm R.A."/>
            <person name="Ortiz-Santana B."/>
            <person name="Ovrebo C."/>
            <person name="Racz N."/>
            <person name="Riley R."/>
            <person name="Savchenko A."/>
            <person name="Shiryaev A."/>
            <person name="Soop K."/>
            <person name="Spirin V."/>
            <person name="Szebenyi C."/>
            <person name="Tomsovsky M."/>
            <person name="Tulloss R.E."/>
            <person name="Uehling J."/>
            <person name="Grigoriev I.V."/>
            <person name="Vagvolgyi C."/>
            <person name="Papp T."/>
            <person name="Martin F.M."/>
            <person name="Miettinen O."/>
            <person name="Hibbett D.S."/>
            <person name="Nagy L.G."/>
        </authorList>
    </citation>
    <scope>NUCLEOTIDE SEQUENCE [LARGE SCALE GENOMIC DNA]</scope>
    <source>
        <strain evidence="1 2">NL-1719</strain>
    </source>
</reference>
<dbReference type="EMBL" id="ML208259">
    <property type="protein sequence ID" value="TFK76726.1"/>
    <property type="molecule type" value="Genomic_DNA"/>
</dbReference>
<gene>
    <name evidence="1" type="ORF">BDN72DRAFT_890540</name>
</gene>
<sequence length="544" mass="57748">MDIYTLPASIRLLTLYFSISPWLLSSMSREATFLVFSTFFRLAECVLVNATIDDTVPDPISGATISYSPAAAWNDGPSCQNCTAHPDPNQMISGTWHDATFNPQPGSNNFPNTPLFATTTFTGSAVYVICALAQSTNFPAGNSDMTFFIDNDLVGTFELPAPGGTGYAYRVPVYSNTSLEPGRHQITIQNGHANGPKSLILLDAVIYSFNEEPSTPQPPPSSQPPPQQFAPLPQSAPSPSQNSPPSSSNSSPPSPNSPPPSLIASSQQSTSASAFLQTIGISPSQQAISSSQGLSSLPHQSKLPKPTQPSSQLSARSRFSRVGVIVGLVVGGLVILGLIAALFYYHRRRQRQVAPGPEAANMLNAQAPSPRPARPARPDRPTFIPAPFVIPPTFPLQDGGNDTRRQKPTGRSTATLTPLSTQRNNQSPITGPVAGSSTRVVGQHPRQISPDPPVSATTVDGSRPLIRIPGPQPRAPHNNVLEDASPDSSPISRSESVLIPLLWSTPPPAYEGTNAIRDSGSVLDISPQAAQLDRGGKLFQVARQ</sequence>